<protein>
    <submittedName>
        <fullName evidence="1">Uncharacterized protein</fullName>
    </submittedName>
</protein>
<organism evidence="1">
    <name type="scientific">Ensifer adhaerens</name>
    <name type="common">Sinorhizobium morelense</name>
    <dbReference type="NCBI Taxonomy" id="106592"/>
    <lineage>
        <taxon>Bacteria</taxon>
        <taxon>Pseudomonadati</taxon>
        <taxon>Pseudomonadota</taxon>
        <taxon>Alphaproteobacteria</taxon>
        <taxon>Hyphomicrobiales</taxon>
        <taxon>Rhizobiaceae</taxon>
        <taxon>Sinorhizobium/Ensifer group</taxon>
        <taxon>Ensifer</taxon>
    </lineage>
</organism>
<name>D1CSC8_ENSAD</name>
<sequence length="60" mass="6724">MECCVLAQAVSKTLRVKARSWRPRSWIASLGRMRTDTSQKRSGVRAISGFDEASKGVLKR</sequence>
<dbReference type="EMBL" id="DQ403274">
    <property type="protein sequence ID" value="ABD74732.1"/>
    <property type="molecule type" value="Genomic_DNA"/>
</dbReference>
<reference evidence="1" key="1">
    <citation type="submission" date="2006-02" db="EMBL/GenBank/DDBJ databases">
        <title>Sampling the accessory genome of the Sinorhizobium genus by suppressive subtractive hybridization.</title>
        <authorList>
            <person name="Moulin L."/>
            <person name="Ghazoui Z."/>
            <person name="Young P."/>
        </authorList>
    </citation>
    <scope>NUCLEOTIDE SEQUENCE</scope>
    <source>
        <strain evidence="1">LMG20216</strain>
    </source>
</reference>
<accession>D1CSC8</accession>
<dbReference type="AlphaFoldDB" id="D1CSC8"/>
<proteinExistence type="predicted"/>
<evidence type="ECO:0000313" key="1">
    <source>
        <dbReference type="EMBL" id="ABD74732.1"/>
    </source>
</evidence>